<feature type="transmembrane region" description="Helical" evidence="9">
    <location>
        <begin position="29"/>
        <end position="46"/>
    </location>
</feature>
<evidence type="ECO:0000256" key="7">
    <source>
        <dbReference type="ARBA" id="ARBA00023136"/>
    </source>
</evidence>
<comment type="subcellular location">
    <subcellularLocation>
        <location evidence="1 9">Cell membrane</location>
        <topology evidence="1 9">Multi-pass membrane protein</topology>
    </subcellularLocation>
</comment>
<dbReference type="Gene3D" id="3.60.110.10">
    <property type="entry name" value="Carbon-nitrogen hydrolase"/>
    <property type="match status" value="1"/>
</dbReference>
<keyword evidence="8 9" id="KW-0012">Acyltransferase</keyword>
<dbReference type="InterPro" id="IPR045378">
    <property type="entry name" value="LNT_N"/>
</dbReference>
<evidence type="ECO:0000256" key="1">
    <source>
        <dbReference type="ARBA" id="ARBA00004651"/>
    </source>
</evidence>
<dbReference type="AlphaFoldDB" id="A0A841L5C0"/>
<evidence type="ECO:0000256" key="5">
    <source>
        <dbReference type="ARBA" id="ARBA00022692"/>
    </source>
</evidence>
<evidence type="ECO:0000256" key="10">
    <source>
        <dbReference type="SAM" id="MobiDB-lite"/>
    </source>
</evidence>
<feature type="transmembrane region" description="Helical" evidence="9">
    <location>
        <begin position="119"/>
        <end position="142"/>
    </location>
</feature>
<comment type="pathway">
    <text evidence="9">Protein modification; lipoprotein biosynthesis (N-acyl transfer).</text>
</comment>
<keyword evidence="4 9" id="KW-0808">Transferase</keyword>
<evidence type="ECO:0000313" key="13">
    <source>
        <dbReference type="Proteomes" id="UP000538147"/>
    </source>
</evidence>
<dbReference type="SUPFAM" id="SSF56317">
    <property type="entry name" value="Carbon-nitrogen hydrolase"/>
    <property type="match status" value="1"/>
</dbReference>
<accession>A0A841L5C0</accession>
<evidence type="ECO:0000256" key="2">
    <source>
        <dbReference type="ARBA" id="ARBA00010065"/>
    </source>
</evidence>
<sequence length="563" mass="59668">MFLDPRLRLPLAFAAGVATALGFAPTDFWILAILGTAMLVGLVDTAPSRRNAAATGWVWGFAMFATSLTWIATAFTFQSAMPAAMGWVAVLGLSAFLALYPMIASVAARALPQPGLARLLVLAGAFMITEWLRGVLFSGFSWNPLGVAWLASPGIAQLARDIGAQGLSGLMVIAGGGLWLLLGPQRTLTQRGVGVAIAAFMLLSGLIGRTYIQNVYFPDNPTLVIVQPNIGQDEKYDEGANARHLERYLAITREAVADSTMGGAVEEERSDQQAAAPFAGVDENAERSGGDQNPPEQEVGSTISETLAGADLAERPNLVIWSESAVFGLPEEDPALRRKLATVLRPRDLLLFGGVAAERDAAGNIDKLRNSLFVLDASARILARYDKAHLTPLGEYVPARGIMETIGLARLAPGGIDFAPGPGPKTFSLPGIPPFSAMICYEIIFGGRVTEYGQRPAWIVNISNDAWFGPTGPPQHLAQARLRSIEEGLPLARATPTGISAVIGPSGGIFAQQDAGISGFIRTTLPPPLPATPYAIYGDQIPLGLSGLLLISGVVLWRRRTVL</sequence>
<dbReference type="RefSeq" id="WP_184194355.1">
    <property type="nucleotide sequence ID" value="NZ_JACIIV010000002.1"/>
</dbReference>
<feature type="transmembrane region" description="Helical" evidence="9">
    <location>
        <begin position="193"/>
        <end position="212"/>
    </location>
</feature>
<keyword evidence="6 9" id="KW-1133">Transmembrane helix</keyword>
<evidence type="ECO:0000256" key="3">
    <source>
        <dbReference type="ARBA" id="ARBA00022475"/>
    </source>
</evidence>
<keyword evidence="7 9" id="KW-0472">Membrane</keyword>
<dbReference type="GO" id="GO:0005886">
    <property type="term" value="C:plasma membrane"/>
    <property type="evidence" value="ECO:0007669"/>
    <property type="project" value="UniProtKB-SubCell"/>
</dbReference>
<keyword evidence="12" id="KW-0449">Lipoprotein</keyword>
<proteinExistence type="inferred from homology"/>
<dbReference type="NCBIfam" id="TIGR00546">
    <property type="entry name" value="lnt"/>
    <property type="match status" value="1"/>
</dbReference>
<dbReference type="Pfam" id="PF00795">
    <property type="entry name" value="CN_hydrolase"/>
    <property type="match status" value="1"/>
</dbReference>
<reference evidence="12 13" key="1">
    <citation type="submission" date="2020-08" db="EMBL/GenBank/DDBJ databases">
        <title>Genomic Encyclopedia of Type Strains, Phase IV (KMG-IV): sequencing the most valuable type-strain genomes for metagenomic binning, comparative biology and taxonomic classification.</title>
        <authorList>
            <person name="Goeker M."/>
        </authorList>
    </citation>
    <scope>NUCLEOTIDE SEQUENCE [LARGE SCALE GENOMIC DNA]</scope>
    <source>
        <strain evidence="12 13">DSM 102189</strain>
    </source>
</reference>
<dbReference type="Pfam" id="PF20154">
    <property type="entry name" value="LNT_N"/>
    <property type="match status" value="1"/>
</dbReference>
<comment type="similarity">
    <text evidence="2 9">Belongs to the CN hydrolase family. Apolipoprotein N-acyltransferase subfamily.</text>
</comment>
<evidence type="ECO:0000256" key="8">
    <source>
        <dbReference type="ARBA" id="ARBA00023315"/>
    </source>
</evidence>
<dbReference type="InterPro" id="IPR004563">
    <property type="entry name" value="Apolipo_AcylTrfase"/>
</dbReference>
<dbReference type="GO" id="GO:0042158">
    <property type="term" value="P:lipoprotein biosynthetic process"/>
    <property type="evidence" value="ECO:0007669"/>
    <property type="project" value="UniProtKB-UniRule"/>
</dbReference>
<feature type="compositionally biased region" description="Polar residues" evidence="10">
    <location>
        <begin position="290"/>
        <end position="301"/>
    </location>
</feature>
<keyword evidence="3 9" id="KW-1003">Cell membrane</keyword>
<feature type="transmembrane region" description="Helical" evidence="9">
    <location>
        <begin position="162"/>
        <end position="181"/>
    </location>
</feature>
<dbReference type="UniPathway" id="UPA00666"/>
<feature type="transmembrane region" description="Helical" evidence="9">
    <location>
        <begin position="58"/>
        <end position="78"/>
    </location>
</feature>
<organism evidence="12 13">
    <name type="scientific">Polymorphobacter multimanifer</name>
    <dbReference type="NCBI Taxonomy" id="1070431"/>
    <lineage>
        <taxon>Bacteria</taxon>
        <taxon>Pseudomonadati</taxon>
        <taxon>Pseudomonadota</taxon>
        <taxon>Alphaproteobacteria</taxon>
        <taxon>Sphingomonadales</taxon>
        <taxon>Sphingosinicellaceae</taxon>
        <taxon>Polymorphobacter</taxon>
    </lineage>
</organism>
<dbReference type="GO" id="GO:0016410">
    <property type="term" value="F:N-acyltransferase activity"/>
    <property type="evidence" value="ECO:0007669"/>
    <property type="project" value="UniProtKB-UniRule"/>
</dbReference>
<feature type="region of interest" description="Disordered" evidence="10">
    <location>
        <begin position="282"/>
        <end position="301"/>
    </location>
</feature>
<evidence type="ECO:0000313" key="12">
    <source>
        <dbReference type="EMBL" id="MBB6226163.1"/>
    </source>
</evidence>
<evidence type="ECO:0000256" key="9">
    <source>
        <dbReference type="HAMAP-Rule" id="MF_01148"/>
    </source>
</evidence>
<dbReference type="PROSITE" id="PS50263">
    <property type="entry name" value="CN_HYDROLASE"/>
    <property type="match status" value="1"/>
</dbReference>
<evidence type="ECO:0000256" key="4">
    <source>
        <dbReference type="ARBA" id="ARBA00022679"/>
    </source>
</evidence>
<dbReference type="Proteomes" id="UP000538147">
    <property type="component" value="Unassembled WGS sequence"/>
</dbReference>
<dbReference type="PANTHER" id="PTHR38686">
    <property type="entry name" value="APOLIPOPROTEIN N-ACYLTRANSFERASE"/>
    <property type="match status" value="1"/>
</dbReference>
<dbReference type="PANTHER" id="PTHR38686:SF1">
    <property type="entry name" value="APOLIPOPROTEIN N-ACYLTRANSFERASE"/>
    <property type="match status" value="1"/>
</dbReference>
<comment type="catalytic activity">
    <reaction evidence="9">
        <text>N-terminal S-1,2-diacyl-sn-glyceryl-L-cysteinyl-[lipoprotein] + a glycerophospholipid = N-acyl-S-1,2-diacyl-sn-glyceryl-L-cysteinyl-[lipoprotein] + a 2-acyl-sn-glycero-3-phospholipid + H(+)</text>
        <dbReference type="Rhea" id="RHEA:48228"/>
        <dbReference type="Rhea" id="RHEA-COMP:14681"/>
        <dbReference type="Rhea" id="RHEA-COMP:14684"/>
        <dbReference type="ChEBI" id="CHEBI:15378"/>
        <dbReference type="ChEBI" id="CHEBI:136912"/>
        <dbReference type="ChEBI" id="CHEBI:140656"/>
        <dbReference type="ChEBI" id="CHEBI:140657"/>
        <dbReference type="ChEBI" id="CHEBI:140660"/>
        <dbReference type="EC" id="2.3.1.269"/>
    </reaction>
</comment>
<dbReference type="InterPro" id="IPR036526">
    <property type="entry name" value="C-N_Hydrolase_sf"/>
</dbReference>
<gene>
    <name evidence="9" type="primary">lnt</name>
    <name evidence="12" type="ORF">FHS79_000316</name>
</gene>
<evidence type="ECO:0000259" key="11">
    <source>
        <dbReference type="PROSITE" id="PS50263"/>
    </source>
</evidence>
<comment type="caution">
    <text evidence="12">The sequence shown here is derived from an EMBL/GenBank/DDBJ whole genome shotgun (WGS) entry which is preliminary data.</text>
</comment>
<feature type="domain" description="CN hydrolase" evidence="11">
    <location>
        <begin position="271"/>
        <end position="527"/>
    </location>
</feature>
<keyword evidence="5 9" id="KW-0812">Transmembrane</keyword>
<dbReference type="EC" id="2.3.1.269" evidence="9"/>
<evidence type="ECO:0000256" key="6">
    <source>
        <dbReference type="ARBA" id="ARBA00022989"/>
    </source>
</evidence>
<feature type="transmembrane region" description="Helical" evidence="9">
    <location>
        <begin position="534"/>
        <end position="557"/>
    </location>
</feature>
<dbReference type="HAMAP" id="MF_01148">
    <property type="entry name" value="Lnt"/>
    <property type="match status" value="1"/>
</dbReference>
<dbReference type="CDD" id="cd07571">
    <property type="entry name" value="ALP_N-acyl_transferase"/>
    <property type="match status" value="1"/>
</dbReference>
<keyword evidence="13" id="KW-1185">Reference proteome</keyword>
<comment type="function">
    <text evidence="9">Catalyzes the phospholipid dependent N-acylation of the N-terminal cysteine of apolipoprotein, the last step in lipoprotein maturation.</text>
</comment>
<protein>
    <recommendedName>
        <fullName evidence="9">Apolipoprotein N-acyltransferase</fullName>
        <shortName evidence="9">ALP N-acyltransferase</shortName>
        <ecNumber evidence="9">2.3.1.269</ecNumber>
    </recommendedName>
</protein>
<feature type="transmembrane region" description="Helical" evidence="9">
    <location>
        <begin position="84"/>
        <end position="107"/>
    </location>
</feature>
<name>A0A841L5C0_9SPHN</name>
<dbReference type="InterPro" id="IPR003010">
    <property type="entry name" value="C-N_Hydrolase"/>
</dbReference>
<dbReference type="EMBL" id="JACIIV010000002">
    <property type="protein sequence ID" value="MBB6226163.1"/>
    <property type="molecule type" value="Genomic_DNA"/>
</dbReference>